<evidence type="ECO:0000313" key="1">
    <source>
        <dbReference type="EMBL" id="QII12001.1"/>
    </source>
</evidence>
<gene>
    <name evidence="1" type="ORF">KsCSTR_26220</name>
</gene>
<sequence>MVAELCYFKQKDIKISPNHSSGSYKIRMWRYCPYLRCPYSS</sequence>
<organism evidence="1 2">
    <name type="scientific">Kuenenia stuttgartiensis</name>
    <dbReference type="NCBI Taxonomy" id="174633"/>
    <lineage>
        <taxon>Bacteria</taxon>
        <taxon>Pseudomonadati</taxon>
        <taxon>Planctomycetota</taxon>
        <taxon>Candidatus Brocadiia</taxon>
        <taxon>Candidatus Brocadiales</taxon>
        <taxon>Candidatus Brocadiaceae</taxon>
        <taxon>Candidatus Kuenenia</taxon>
    </lineage>
</organism>
<dbReference type="Proteomes" id="UP000501926">
    <property type="component" value="Chromosome"/>
</dbReference>
<dbReference type="AlphaFoldDB" id="A0A6G7GRD5"/>
<evidence type="ECO:0000313" key="2">
    <source>
        <dbReference type="Proteomes" id="UP000501926"/>
    </source>
</evidence>
<dbReference type="EMBL" id="CP049055">
    <property type="protein sequence ID" value="QII12001.1"/>
    <property type="molecule type" value="Genomic_DNA"/>
</dbReference>
<protein>
    <submittedName>
        <fullName evidence="1">Uncharacterized protein</fullName>
    </submittedName>
</protein>
<proteinExistence type="predicted"/>
<reference evidence="1 2" key="1">
    <citation type="submission" date="2020-02" db="EMBL/GenBank/DDBJ databases">
        <title>Newly sequenced genome of strain CSTR1 showed variability in Candidatus Kuenenia stuttgartiensis genomes.</title>
        <authorList>
            <person name="Ding C."/>
            <person name="Adrian L."/>
        </authorList>
    </citation>
    <scope>NUCLEOTIDE SEQUENCE [LARGE SCALE GENOMIC DNA]</scope>
    <source>
        <strain evidence="1 2">CSTR1</strain>
    </source>
</reference>
<accession>A0A6G7GRD5</accession>
<name>A0A6G7GRD5_KUEST</name>